<dbReference type="Pfam" id="PF09836">
    <property type="entry name" value="DUF2063"/>
    <property type="match status" value="1"/>
</dbReference>
<reference evidence="2" key="1">
    <citation type="journal article" date="2021" name="Proc. Natl. Acad. Sci. U.S.A.">
        <title>Global biogeography of chemosynthetic symbionts reveals both localized and globally distributed symbiont groups. .</title>
        <authorList>
            <person name="Osvatic J.T."/>
            <person name="Wilkins L.G.E."/>
            <person name="Leibrecht L."/>
            <person name="Leray M."/>
            <person name="Zauner S."/>
            <person name="Polzin J."/>
            <person name="Camacho Y."/>
            <person name="Gros O."/>
            <person name="van Gils J.A."/>
            <person name="Eisen J.A."/>
            <person name="Petersen J.M."/>
            <person name="Yuen B."/>
        </authorList>
    </citation>
    <scope>NUCLEOTIDE SEQUENCE</scope>
    <source>
        <strain evidence="2">MAGL173</strain>
    </source>
</reference>
<dbReference type="AlphaFoldDB" id="A0A9E4MYQ1"/>
<keyword evidence="2" id="KW-0238">DNA-binding</keyword>
<comment type="caution">
    <text evidence="2">The sequence shown here is derived from an EMBL/GenBank/DDBJ whole genome shotgun (WGS) entry which is preliminary data.</text>
</comment>
<organism evidence="2 3">
    <name type="scientific">Candidatus Thiodiazotropha lotti</name>
    <dbReference type="NCBI Taxonomy" id="2792787"/>
    <lineage>
        <taxon>Bacteria</taxon>
        <taxon>Pseudomonadati</taxon>
        <taxon>Pseudomonadota</taxon>
        <taxon>Gammaproteobacteria</taxon>
        <taxon>Chromatiales</taxon>
        <taxon>Sedimenticolaceae</taxon>
        <taxon>Candidatus Thiodiazotropha</taxon>
    </lineage>
</organism>
<evidence type="ECO:0000259" key="1">
    <source>
        <dbReference type="Pfam" id="PF09836"/>
    </source>
</evidence>
<evidence type="ECO:0000313" key="2">
    <source>
        <dbReference type="EMBL" id="MCG7938717.1"/>
    </source>
</evidence>
<sequence>MNLEELQTRFQRNLLAAECSEADWIRESAAGLPSQERLGIYHNAYRIRLIDVLLDTFEHTAIYLGDEWFQQLASTYVQAHLSTNTNIGFYGQDFPRFLAEQFPGDMEISELALMDWKLRRAFDGADSNLLTHDDLQRLAATEISNIRLQPVPTLSTTTQHFNTLDIWHAIDQDGQPPVVEQSAQPIEVLIWRKGHSPHFRSISKIESAALARVCSGDTLEAVGAYLAQDFPDVDVVTEFGLMLHRWLDDELLSKG</sequence>
<gene>
    <name evidence="2" type="ORF">JAZ04_07645</name>
</gene>
<feature type="domain" description="Putative DNA-binding" evidence="1">
    <location>
        <begin position="5"/>
        <end position="98"/>
    </location>
</feature>
<proteinExistence type="predicted"/>
<accession>A0A9E4MYQ1</accession>
<dbReference type="InterPro" id="IPR018640">
    <property type="entry name" value="DUF2063"/>
</dbReference>
<name>A0A9E4MYQ1_9GAMM</name>
<evidence type="ECO:0000313" key="3">
    <source>
        <dbReference type="Proteomes" id="UP000886687"/>
    </source>
</evidence>
<dbReference type="Proteomes" id="UP000886687">
    <property type="component" value="Unassembled WGS sequence"/>
</dbReference>
<dbReference type="GO" id="GO:0003677">
    <property type="term" value="F:DNA binding"/>
    <property type="evidence" value="ECO:0007669"/>
    <property type="project" value="UniProtKB-KW"/>
</dbReference>
<dbReference type="EMBL" id="JAEPDI010000003">
    <property type="protein sequence ID" value="MCG7938717.1"/>
    <property type="molecule type" value="Genomic_DNA"/>
</dbReference>
<protein>
    <submittedName>
        <fullName evidence="2">DNA-binding domain-containing protein</fullName>
    </submittedName>
</protein>